<dbReference type="PANTHER" id="PTHR47150:SF7">
    <property type="entry name" value="NUCLEASE"/>
    <property type="match status" value="1"/>
</dbReference>
<proteinExistence type="predicted"/>
<dbReference type="GeneID" id="103337161"/>
<dbReference type="Pfam" id="PF04827">
    <property type="entry name" value="Plant_tran"/>
    <property type="match status" value="1"/>
</dbReference>
<sequence length="391" mass="45952">MDNRGKAIFSFMFDDDSDDEEHHQRVIEAIVHHTSQENEATKHGGSVVGRVYKNREREDRHRNLMSDYFVERPQQYELEPSITYEYHQDRQTLSDYMIRHNRVRSPHVHQDGLGRQGLSPQQKLTVVFRMLAWGCSADATDEYCRLGESTALESLRKFCCAVEAVYGQWYLKTPNPADLYKLLHKASSRGFPGSNNDINILAHSPLFNDVVVHGVAPHVEYIVNENQYHLGYYLADGIYPRWATLVKTISSPQRRGFFAQMQEAYMKDVERAFGILQARWAIVRGPARMWCKDNLHSIMMTCIILHNMIVEDDYEYVEEEYDDEDMCPQRSRRARAKQYELEPSITYEYHQDRQTLSDYMIRHNRVRSPHVHQSLRNDLINHLWRSFGDGE</sequence>
<reference evidence="2" key="2">
    <citation type="submission" date="2025-08" db="UniProtKB">
        <authorList>
            <consortium name="RefSeq"/>
        </authorList>
    </citation>
    <scope>IDENTIFICATION</scope>
</reference>
<dbReference type="PANTHER" id="PTHR47150">
    <property type="entry name" value="OS12G0169200 PROTEIN"/>
    <property type="match status" value="1"/>
</dbReference>
<accession>A0ABM0PEN7</accession>
<reference evidence="1" key="1">
    <citation type="journal article" date="2012" name="Nat. Commun.">
        <title>The genome of Prunus mume.</title>
        <authorList>
            <person name="Zhang Q."/>
            <person name="Chen W."/>
            <person name="Sun L."/>
            <person name="Zhao F."/>
            <person name="Huang B."/>
            <person name="Yang W."/>
            <person name="Tao Y."/>
            <person name="Wang J."/>
            <person name="Yuan Z."/>
            <person name="Fan G."/>
            <person name="Xing Z."/>
            <person name="Han C."/>
            <person name="Pan H."/>
            <person name="Zhong X."/>
            <person name="Shi W."/>
            <person name="Liang X."/>
            <person name="Du D."/>
            <person name="Sun F."/>
            <person name="Xu Z."/>
            <person name="Hao R."/>
            <person name="Lv T."/>
            <person name="Lv Y."/>
            <person name="Zheng Z."/>
            <person name="Sun M."/>
            <person name="Luo L."/>
            <person name="Cai M."/>
            <person name="Gao Y."/>
            <person name="Wang J."/>
            <person name="Yin Y."/>
            <person name="Xu X."/>
            <person name="Cheng T."/>
            <person name="Wang J."/>
        </authorList>
    </citation>
    <scope>NUCLEOTIDE SEQUENCE [LARGE SCALE GENOMIC DNA]</scope>
</reference>
<gene>
    <name evidence="2" type="primary">LOC103337161</name>
</gene>
<protein>
    <submittedName>
        <fullName evidence="2">Uncharacterized protein LOC103337161</fullName>
    </submittedName>
</protein>
<keyword evidence="1" id="KW-1185">Reference proteome</keyword>
<evidence type="ECO:0000313" key="2">
    <source>
        <dbReference type="RefSeq" id="XP_008238536.1"/>
    </source>
</evidence>
<dbReference type="Proteomes" id="UP000694861">
    <property type="component" value="Linkage group LG7"/>
</dbReference>
<organism evidence="1 2">
    <name type="scientific">Prunus mume</name>
    <name type="common">Japanese apricot</name>
    <name type="synonym">Armeniaca mume</name>
    <dbReference type="NCBI Taxonomy" id="102107"/>
    <lineage>
        <taxon>Eukaryota</taxon>
        <taxon>Viridiplantae</taxon>
        <taxon>Streptophyta</taxon>
        <taxon>Embryophyta</taxon>
        <taxon>Tracheophyta</taxon>
        <taxon>Spermatophyta</taxon>
        <taxon>Magnoliopsida</taxon>
        <taxon>eudicotyledons</taxon>
        <taxon>Gunneridae</taxon>
        <taxon>Pentapetalae</taxon>
        <taxon>rosids</taxon>
        <taxon>fabids</taxon>
        <taxon>Rosales</taxon>
        <taxon>Rosaceae</taxon>
        <taxon>Amygdaloideae</taxon>
        <taxon>Amygdaleae</taxon>
        <taxon>Prunus</taxon>
    </lineage>
</organism>
<dbReference type="RefSeq" id="XP_008238536.1">
    <property type="nucleotide sequence ID" value="XM_008240314.1"/>
</dbReference>
<evidence type="ECO:0000313" key="1">
    <source>
        <dbReference type="Proteomes" id="UP000694861"/>
    </source>
</evidence>
<name>A0ABM0PEN7_PRUMU</name>
<dbReference type="InterPro" id="IPR006912">
    <property type="entry name" value="Harbinger_derived_prot"/>
</dbReference>